<proteinExistence type="predicted"/>
<comment type="caution">
    <text evidence="2">The sequence shown here is derived from an EMBL/GenBank/DDBJ whole genome shotgun (WGS) entry which is preliminary data.</text>
</comment>
<protein>
    <recommendedName>
        <fullName evidence="4">Lipoprotein</fullName>
    </recommendedName>
</protein>
<evidence type="ECO:0000256" key="1">
    <source>
        <dbReference type="SAM" id="SignalP"/>
    </source>
</evidence>
<sequence length="131" mass="14260">MKHWHKILAVALLISAACLTGCEAKTKASSQPRGQAKTAPISEAALPVVLPEKAEAILREGTAKQGQLSRVSAEQLILALAGQEISVPIKDVTEVKFTGEVRFMSNGKLVVRGKEKRLTVQRNKLSNFYKH</sequence>
<reference evidence="2 3" key="1">
    <citation type="journal article" date="2020" name="ISME J.">
        <title>Comparative genomics reveals insights into cyanobacterial evolution and habitat adaptation.</title>
        <authorList>
            <person name="Chen M.Y."/>
            <person name="Teng W.K."/>
            <person name="Zhao L."/>
            <person name="Hu C.X."/>
            <person name="Zhou Y.K."/>
            <person name="Han B.P."/>
            <person name="Song L.R."/>
            <person name="Shu W.S."/>
        </authorList>
    </citation>
    <scope>NUCLEOTIDE SEQUENCE [LARGE SCALE GENOMIC DNA]</scope>
    <source>
        <strain evidence="2 3">FACHB-1370</strain>
    </source>
</reference>
<feature type="chain" id="PRO_5046619271" description="Lipoprotein" evidence="1">
    <location>
        <begin position="25"/>
        <end position="131"/>
    </location>
</feature>
<dbReference type="Proteomes" id="UP000641954">
    <property type="component" value="Unassembled WGS sequence"/>
</dbReference>
<evidence type="ECO:0000313" key="3">
    <source>
        <dbReference type="Proteomes" id="UP000641954"/>
    </source>
</evidence>
<organism evidence="2 3">
    <name type="scientific">Planktothricoides raciborskii FACHB-1370</name>
    <dbReference type="NCBI Taxonomy" id="2949576"/>
    <lineage>
        <taxon>Bacteria</taxon>
        <taxon>Bacillati</taxon>
        <taxon>Cyanobacteriota</taxon>
        <taxon>Cyanophyceae</taxon>
        <taxon>Oscillatoriophycideae</taxon>
        <taxon>Oscillatoriales</taxon>
        <taxon>Oscillatoriaceae</taxon>
        <taxon>Planktothricoides</taxon>
    </lineage>
</organism>
<gene>
    <name evidence="2" type="ORF">H6G72_26960</name>
</gene>
<dbReference type="EMBL" id="JACJSK010000070">
    <property type="protein sequence ID" value="MBD2547401.1"/>
    <property type="molecule type" value="Genomic_DNA"/>
</dbReference>
<feature type="signal peptide" evidence="1">
    <location>
        <begin position="1"/>
        <end position="24"/>
    </location>
</feature>
<evidence type="ECO:0008006" key="4">
    <source>
        <dbReference type="Google" id="ProtNLM"/>
    </source>
</evidence>
<accession>A0ABR8EL56</accession>
<dbReference type="PROSITE" id="PS51257">
    <property type="entry name" value="PROKAR_LIPOPROTEIN"/>
    <property type="match status" value="1"/>
</dbReference>
<keyword evidence="3" id="KW-1185">Reference proteome</keyword>
<name>A0ABR8EL56_9CYAN</name>
<dbReference type="RefSeq" id="WP_054469862.1">
    <property type="nucleotide sequence ID" value="NZ_JACJSK010000070.1"/>
</dbReference>
<evidence type="ECO:0000313" key="2">
    <source>
        <dbReference type="EMBL" id="MBD2547401.1"/>
    </source>
</evidence>
<keyword evidence="1" id="KW-0732">Signal</keyword>